<proteinExistence type="predicted"/>
<dbReference type="AlphaFoldDB" id="A0A1Q9YMA0"/>
<dbReference type="GO" id="GO:0016747">
    <property type="term" value="F:acyltransferase activity, transferring groups other than amino-acyl groups"/>
    <property type="evidence" value="ECO:0007669"/>
    <property type="project" value="InterPro"/>
</dbReference>
<dbReference type="EMBL" id="MPJZ01000034">
    <property type="protein sequence ID" value="OLU46279.1"/>
    <property type="molecule type" value="Genomic_DNA"/>
</dbReference>
<evidence type="ECO:0000313" key="5">
    <source>
        <dbReference type="Proteomes" id="UP000186758"/>
    </source>
</evidence>
<dbReference type="CDD" id="cd04301">
    <property type="entry name" value="NAT_SF"/>
    <property type="match status" value="1"/>
</dbReference>
<dbReference type="InterPro" id="IPR016181">
    <property type="entry name" value="Acyl_CoA_acyltransferase"/>
</dbReference>
<dbReference type="Gene3D" id="3.40.630.30">
    <property type="match status" value="1"/>
</dbReference>
<reference evidence="4 5" key="1">
    <citation type="submission" date="2016-11" db="EMBL/GenBank/DDBJ databases">
        <title>Description of two novel members of the family Erysipelotrichaceae: Ileibacterium lipovorans gen. nov., sp. nov. and Dubosiella newyorkensis, gen. nov., sp. nov.</title>
        <authorList>
            <person name="Cox L.M."/>
            <person name="Sohn J."/>
            <person name="Tyrrell K.L."/>
            <person name="Citron D.M."/>
            <person name="Lawson P.A."/>
            <person name="Patel N.B."/>
            <person name="Iizumi T."/>
            <person name="Perez-Perez G.I."/>
            <person name="Goldstein E.J."/>
            <person name="Blaser M.J."/>
        </authorList>
    </citation>
    <scope>NUCLEOTIDE SEQUENCE [LARGE SCALE GENOMIC DNA]</scope>
    <source>
        <strain evidence="4 5">NYU-BL-K8</strain>
    </source>
</reference>
<dbReference type="PANTHER" id="PTHR43877">
    <property type="entry name" value="AMINOALKYLPHOSPHONATE N-ACETYLTRANSFERASE-RELATED-RELATED"/>
    <property type="match status" value="1"/>
</dbReference>
<dbReference type="Proteomes" id="UP000186758">
    <property type="component" value="Unassembled WGS sequence"/>
</dbReference>
<comment type="caution">
    <text evidence="4">The sequence shown here is derived from an EMBL/GenBank/DDBJ whole genome shotgun (WGS) entry which is preliminary data.</text>
</comment>
<protein>
    <recommendedName>
        <fullName evidence="3">N-acetyltransferase domain-containing protein</fullName>
    </recommendedName>
</protein>
<evidence type="ECO:0000256" key="1">
    <source>
        <dbReference type="ARBA" id="ARBA00022679"/>
    </source>
</evidence>
<dbReference type="PANTHER" id="PTHR43877:SF2">
    <property type="entry name" value="AMINOALKYLPHOSPHONATE N-ACETYLTRANSFERASE-RELATED"/>
    <property type="match status" value="1"/>
</dbReference>
<name>A0A1Q9YMA0_9FIRM</name>
<keyword evidence="2" id="KW-0012">Acyltransferase</keyword>
<organism evidence="4 5">
    <name type="scientific">Faecalibaculum rodentium</name>
    <dbReference type="NCBI Taxonomy" id="1702221"/>
    <lineage>
        <taxon>Bacteria</taxon>
        <taxon>Bacillati</taxon>
        <taxon>Bacillota</taxon>
        <taxon>Erysipelotrichia</taxon>
        <taxon>Erysipelotrichales</taxon>
        <taxon>Erysipelotrichaceae</taxon>
        <taxon>Faecalibaculum</taxon>
    </lineage>
</organism>
<gene>
    <name evidence="4" type="ORF">BO223_02570</name>
</gene>
<evidence type="ECO:0000256" key="2">
    <source>
        <dbReference type="ARBA" id="ARBA00023315"/>
    </source>
</evidence>
<feature type="domain" description="N-acetyltransferase" evidence="3">
    <location>
        <begin position="13"/>
        <end position="173"/>
    </location>
</feature>
<keyword evidence="1" id="KW-0808">Transferase</keyword>
<dbReference type="SUPFAM" id="SSF55729">
    <property type="entry name" value="Acyl-CoA N-acyltransferases (Nat)"/>
    <property type="match status" value="1"/>
</dbReference>
<accession>A0A1Q9YMA0</accession>
<dbReference type="PROSITE" id="PS51186">
    <property type="entry name" value="GNAT"/>
    <property type="match status" value="1"/>
</dbReference>
<evidence type="ECO:0000313" key="4">
    <source>
        <dbReference type="EMBL" id="OLU46279.1"/>
    </source>
</evidence>
<sequence>MTYSNEKECGNMETIEPACRQDLPEVERLYRQLCDEQAGDPYTPMWEYGLHPDTEMLERHIENGELWIARVDGMAAGAMALVPEGGNREDLGLHLLGITRQFRGTGLSQRMLDVMDRETRTGGYRTQVLDVIAGNIRAERLYRRRGFEMTARSSLQEGDRLLRFHLYRRDMKEG</sequence>
<dbReference type="InterPro" id="IPR050832">
    <property type="entry name" value="Bact_Acetyltransf"/>
</dbReference>
<dbReference type="InterPro" id="IPR000182">
    <property type="entry name" value="GNAT_dom"/>
</dbReference>
<dbReference type="Pfam" id="PF13673">
    <property type="entry name" value="Acetyltransf_10"/>
    <property type="match status" value="1"/>
</dbReference>
<evidence type="ECO:0000259" key="3">
    <source>
        <dbReference type="PROSITE" id="PS51186"/>
    </source>
</evidence>